<feature type="domain" description="YetF C-terminal" evidence="8">
    <location>
        <begin position="82"/>
        <end position="200"/>
    </location>
</feature>
<evidence type="ECO:0000256" key="1">
    <source>
        <dbReference type="ARBA" id="ARBA00004651"/>
    </source>
</evidence>
<feature type="transmembrane region" description="Helical" evidence="7">
    <location>
        <begin position="36"/>
        <end position="53"/>
    </location>
</feature>
<dbReference type="RefSeq" id="WP_092677391.1">
    <property type="nucleotide sequence ID" value="NZ_FOGC01000010.1"/>
</dbReference>
<accession>A0A1H9L4V2</accession>
<dbReference type="InterPro" id="IPR023090">
    <property type="entry name" value="UPF0702_alpha/beta_dom_sf"/>
</dbReference>
<evidence type="ECO:0000256" key="6">
    <source>
        <dbReference type="ARBA" id="ARBA00023136"/>
    </source>
</evidence>
<evidence type="ECO:0000256" key="7">
    <source>
        <dbReference type="SAM" id="Phobius"/>
    </source>
</evidence>
<dbReference type="PANTHER" id="PTHR34582">
    <property type="entry name" value="UPF0702 TRANSMEMBRANE PROTEIN YCAP"/>
    <property type="match status" value="1"/>
</dbReference>
<dbReference type="Pfam" id="PF20730">
    <property type="entry name" value="YetF_N"/>
    <property type="match status" value="1"/>
</dbReference>
<proteinExistence type="inferred from homology"/>
<evidence type="ECO:0000256" key="3">
    <source>
        <dbReference type="ARBA" id="ARBA00022475"/>
    </source>
</evidence>
<keyword evidence="6 7" id="KW-0472">Membrane</keyword>
<dbReference type="Proteomes" id="UP000242515">
    <property type="component" value="Unassembled WGS sequence"/>
</dbReference>
<dbReference type="Pfam" id="PF04239">
    <property type="entry name" value="DUF421"/>
    <property type="match status" value="1"/>
</dbReference>
<keyword evidence="3" id="KW-1003">Cell membrane</keyword>
<comment type="subcellular location">
    <subcellularLocation>
        <location evidence="1">Cell membrane</location>
        <topology evidence="1">Multi-pass membrane protein</topology>
    </subcellularLocation>
</comment>
<keyword evidence="5 7" id="KW-1133">Transmembrane helix</keyword>
<comment type="similarity">
    <text evidence="2">Belongs to the UPF0702 family.</text>
</comment>
<organism evidence="10 11">
    <name type="scientific">Rosenbergiella nectarea</name>
    <dbReference type="NCBI Taxonomy" id="988801"/>
    <lineage>
        <taxon>Bacteria</taxon>
        <taxon>Pseudomonadati</taxon>
        <taxon>Pseudomonadota</taxon>
        <taxon>Gammaproteobacteria</taxon>
        <taxon>Enterobacterales</taxon>
        <taxon>Erwiniaceae</taxon>
        <taxon>Rosenbergiella</taxon>
    </lineage>
</organism>
<protein>
    <submittedName>
        <fullName evidence="10">Uncharacterized membrane protein YcaP, DUF421 family</fullName>
    </submittedName>
</protein>
<feature type="transmembrane region" description="Helical" evidence="7">
    <location>
        <begin position="59"/>
        <end position="79"/>
    </location>
</feature>
<sequence length="217" mass="24251">MGYYEFTFLKLLIGFCVLIAHLNLTGKTQLSQMTPIDFIGNFVLGGIIGGVIYSDTIPLQQYVILLLLGVILISVLNFASKHISAIRTITIGDPIPIMKNGNFILENVLKSRNKLDIVSLTSQLHSLGINSFEEVRYAQVEPGGQLSVITKEAIMFSVLVIKTGEIRQHGLEIIEKDEEWLTSKLKEKSLAVEDVFLGEFWKSELVLHLYNGTKEIL</sequence>
<evidence type="ECO:0000313" key="11">
    <source>
        <dbReference type="Proteomes" id="UP000242515"/>
    </source>
</evidence>
<feature type="domain" description="YetF-like N-terminal transmembrane" evidence="9">
    <location>
        <begin position="4"/>
        <end position="78"/>
    </location>
</feature>
<keyword evidence="11" id="KW-1185">Reference proteome</keyword>
<dbReference type="InterPro" id="IPR048454">
    <property type="entry name" value="YetF_N"/>
</dbReference>
<reference evidence="11" key="1">
    <citation type="submission" date="2016-10" db="EMBL/GenBank/DDBJ databases">
        <authorList>
            <person name="Varghese N."/>
            <person name="Submissions S."/>
        </authorList>
    </citation>
    <scope>NUCLEOTIDE SEQUENCE [LARGE SCALE GENOMIC DNA]</scope>
    <source>
        <strain evidence="11">8N4</strain>
    </source>
</reference>
<dbReference type="GO" id="GO:0005886">
    <property type="term" value="C:plasma membrane"/>
    <property type="evidence" value="ECO:0007669"/>
    <property type="project" value="UniProtKB-SubCell"/>
</dbReference>
<name>A0A1H9L4V2_9GAMM</name>
<dbReference type="Gene3D" id="3.30.240.20">
    <property type="entry name" value="bsu07140 like domains"/>
    <property type="match status" value="2"/>
</dbReference>
<gene>
    <name evidence="10" type="ORF">SAMN05216522_110165</name>
</gene>
<evidence type="ECO:0000256" key="5">
    <source>
        <dbReference type="ARBA" id="ARBA00022989"/>
    </source>
</evidence>
<evidence type="ECO:0000259" key="8">
    <source>
        <dbReference type="Pfam" id="PF04239"/>
    </source>
</evidence>
<dbReference type="STRING" id="988801.SAMN05216522_110165"/>
<dbReference type="OrthoDB" id="9778331at2"/>
<evidence type="ECO:0000256" key="4">
    <source>
        <dbReference type="ARBA" id="ARBA00022692"/>
    </source>
</evidence>
<dbReference type="AlphaFoldDB" id="A0A1H9L4V2"/>
<dbReference type="InterPro" id="IPR007353">
    <property type="entry name" value="DUF421"/>
</dbReference>
<dbReference type="EMBL" id="FOGC01000010">
    <property type="protein sequence ID" value="SER06185.1"/>
    <property type="molecule type" value="Genomic_DNA"/>
</dbReference>
<feature type="transmembrane region" description="Helical" evidence="7">
    <location>
        <begin position="6"/>
        <end position="24"/>
    </location>
</feature>
<evidence type="ECO:0000256" key="2">
    <source>
        <dbReference type="ARBA" id="ARBA00006448"/>
    </source>
</evidence>
<keyword evidence="4 7" id="KW-0812">Transmembrane</keyword>
<dbReference type="PANTHER" id="PTHR34582:SF6">
    <property type="entry name" value="UPF0702 TRANSMEMBRANE PROTEIN YCAP"/>
    <property type="match status" value="1"/>
</dbReference>
<evidence type="ECO:0000313" key="10">
    <source>
        <dbReference type="EMBL" id="SER06185.1"/>
    </source>
</evidence>
<evidence type="ECO:0000259" key="9">
    <source>
        <dbReference type="Pfam" id="PF20730"/>
    </source>
</evidence>